<proteinExistence type="predicted"/>
<sequence>MDALGDTSIVAPNQLPTQDQQVDVSSTEERHFVLAARAFFRDFQGRTEVSSAYKFLQARPEFHTPQVLYPDVEVDERLAHAREIQLLLEKRANFAVPRPLTNGELAAVMITPLPYLREQMRVAQDEARQTPPSYTTIGNIEFALRDLEGGDRCADFIRQPKLWRLRSWLRSSWLEQSWLE</sequence>
<reference evidence="1 2" key="1">
    <citation type="submission" date="2017-06" db="EMBL/GenBank/DDBJ databases">
        <title>Ant-infecting Ophiocordyceps genomes reveal a high diversity of potential behavioral manipulation genes and a possible major role for enterotoxins.</title>
        <authorList>
            <person name="De Bekker C."/>
            <person name="Evans H.C."/>
            <person name="Brachmann A."/>
            <person name="Hughes D.P."/>
        </authorList>
    </citation>
    <scope>NUCLEOTIDE SEQUENCE [LARGE SCALE GENOMIC DNA]</scope>
    <source>
        <strain evidence="1 2">Map16</strain>
    </source>
</reference>
<gene>
    <name evidence="1" type="ORF">CDD80_5972</name>
</gene>
<dbReference type="AlphaFoldDB" id="A0A2C5ZGM4"/>
<dbReference type="EMBL" id="NJES01000062">
    <property type="protein sequence ID" value="PHH78940.1"/>
    <property type="molecule type" value="Genomic_DNA"/>
</dbReference>
<name>A0A2C5ZGM4_9HYPO</name>
<dbReference type="Proteomes" id="UP000226431">
    <property type="component" value="Unassembled WGS sequence"/>
</dbReference>
<comment type="caution">
    <text evidence="1">The sequence shown here is derived from an EMBL/GenBank/DDBJ whole genome shotgun (WGS) entry which is preliminary data.</text>
</comment>
<evidence type="ECO:0000313" key="1">
    <source>
        <dbReference type="EMBL" id="PHH78940.1"/>
    </source>
</evidence>
<keyword evidence="2" id="KW-1185">Reference proteome</keyword>
<organism evidence="1 2">
    <name type="scientific">Ophiocordyceps camponoti-rufipedis</name>
    <dbReference type="NCBI Taxonomy" id="2004952"/>
    <lineage>
        <taxon>Eukaryota</taxon>
        <taxon>Fungi</taxon>
        <taxon>Dikarya</taxon>
        <taxon>Ascomycota</taxon>
        <taxon>Pezizomycotina</taxon>
        <taxon>Sordariomycetes</taxon>
        <taxon>Hypocreomycetidae</taxon>
        <taxon>Hypocreales</taxon>
        <taxon>Ophiocordycipitaceae</taxon>
        <taxon>Ophiocordyceps</taxon>
    </lineage>
</organism>
<evidence type="ECO:0000313" key="2">
    <source>
        <dbReference type="Proteomes" id="UP000226431"/>
    </source>
</evidence>
<accession>A0A2C5ZGM4</accession>
<protein>
    <submittedName>
        <fullName evidence="1">Uncharacterized protein</fullName>
    </submittedName>
</protein>